<dbReference type="Gene3D" id="3.90.1750.10">
    <property type="entry name" value="Hect, E3 ligase catalytic domains"/>
    <property type="match status" value="2"/>
</dbReference>
<dbReference type="PROSITE" id="PS50088">
    <property type="entry name" value="ANK_REPEAT"/>
    <property type="match status" value="1"/>
</dbReference>
<keyword evidence="6 15" id="KW-0833">Ubl conjugation pathway</keyword>
<dbReference type="Gene3D" id="3.30.2410.10">
    <property type="entry name" value="Hect, E3 ligase catalytic domain"/>
    <property type="match status" value="1"/>
</dbReference>
<proteinExistence type="predicted"/>
<accession>A0A024UVL5</accession>
<dbReference type="Gene3D" id="1.25.40.20">
    <property type="entry name" value="Ankyrin repeat-containing domain"/>
    <property type="match status" value="1"/>
</dbReference>
<dbReference type="OrthoDB" id="5981550at2759"/>
<evidence type="ECO:0000256" key="6">
    <source>
        <dbReference type="ARBA" id="ARBA00022786"/>
    </source>
</evidence>
<reference evidence="18" key="1">
    <citation type="submission" date="2013-12" db="EMBL/GenBank/DDBJ databases">
        <title>The Genome Sequence of Aphanomyces invadans NJM9701.</title>
        <authorList>
            <consortium name="The Broad Institute Genomics Platform"/>
            <person name="Russ C."/>
            <person name="Tyler B."/>
            <person name="van West P."/>
            <person name="Dieguez-Uribeondo J."/>
            <person name="Young S.K."/>
            <person name="Zeng Q."/>
            <person name="Gargeya S."/>
            <person name="Fitzgerald M."/>
            <person name="Abouelleil A."/>
            <person name="Alvarado L."/>
            <person name="Chapman S.B."/>
            <person name="Gainer-Dewar J."/>
            <person name="Goldberg J."/>
            <person name="Griggs A."/>
            <person name="Gujja S."/>
            <person name="Hansen M."/>
            <person name="Howarth C."/>
            <person name="Imamovic A."/>
            <person name="Ireland A."/>
            <person name="Larimer J."/>
            <person name="McCowan C."/>
            <person name="Murphy C."/>
            <person name="Pearson M."/>
            <person name="Poon T.W."/>
            <person name="Priest M."/>
            <person name="Roberts A."/>
            <person name="Saif S."/>
            <person name="Shea T."/>
            <person name="Sykes S."/>
            <person name="Wortman J."/>
            <person name="Nusbaum C."/>
            <person name="Birren B."/>
        </authorList>
    </citation>
    <scope>NUCLEOTIDE SEQUENCE [LARGE SCALE GENOMIC DNA]</scope>
    <source>
        <strain evidence="18">NJM9701</strain>
    </source>
</reference>
<evidence type="ECO:0000256" key="13">
    <source>
        <dbReference type="ARBA" id="ARBA00042378"/>
    </source>
</evidence>
<feature type="region of interest" description="Disordered" evidence="16">
    <location>
        <begin position="288"/>
        <end position="317"/>
    </location>
</feature>
<dbReference type="SMART" id="SM00248">
    <property type="entry name" value="ANK"/>
    <property type="match status" value="4"/>
</dbReference>
<comment type="catalytic activity">
    <reaction evidence="1">
        <text>S-ubiquitinyl-[E2 ubiquitin-conjugating enzyme]-L-cysteine + [acceptor protein]-L-lysine = [E2 ubiquitin-conjugating enzyme]-L-cysteine + N(6)-ubiquitinyl-[acceptor protein]-L-lysine.</text>
        <dbReference type="EC" id="2.3.2.26"/>
    </reaction>
</comment>
<dbReference type="InterPro" id="IPR002110">
    <property type="entry name" value="Ankyrin_rpt"/>
</dbReference>
<dbReference type="GeneID" id="20077752"/>
<dbReference type="STRING" id="157072.A0A024UVL5"/>
<dbReference type="GO" id="GO:0006511">
    <property type="term" value="P:ubiquitin-dependent protein catabolic process"/>
    <property type="evidence" value="ECO:0007669"/>
    <property type="project" value="TreeGrafter"/>
</dbReference>
<dbReference type="InterPro" id="IPR000569">
    <property type="entry name" value="HECT_dom"/>
</dbReference>
<evidence type="ECO:0000256" key="5">
    <source>
        <dbReference type="ARBA" id="ARBA00022679"/>
    </source>
</evidence>
<dbReference type="GO" id="GO:0032580">
    <property type="term" value="C:Golgi cisterna membrane"/>
    <property type="evidence" value="ECO:0007669"/>
    <property type="project" value="UniProtKB-SubCell"/>
</dbReference>
<evidence type="ECO:0000256" key="14">
    <source>
        <dbReference type="PROSITE-ProRule" id="PRU00023"/>
    </source>
</evidence>
<keyword evidence="14" id="KW-0040">ANK repeat</keyword>
<dbReference type="SMART" id="SM00119">
    <property type="entry name" value="HECTc"/>
    <property type="match status" value="1"/>
</dbReference>
<keyword evidence="7" id="KW-0256">Endoplasmic reticulum</keyword>
<dbReference type="VEuPathDB" id="FungiDB:H310_00702"/>
<dbReference type="GO" id="GO:0061630">
    <property type="term" value="F:ubiquitin protein ligase activity"/>
    <property type="evidence" value="ECO:0007669"/>
    <property type="project" value="UniProtKB-EC"/>
</dbReference>
<comment type="pathway">
    <text evidence="3">Protein modification; protein ubiquitination.</text>
</comment>
<dbReference type="RefSeq" id="XP_008861795.1">
    <property type="nucleotide sequence ID" value="XM_008863573.1"/>
</dbReference>
<evidence type="ECO:0000256" key="4">
    <source>
        <dbReference type="ARBA" id="ARBA00012485"/>
    </source>
</evidence>
<evidence type="ECO:0000256" key="2">
    <source>
        <dbReference type="ARBA" id="ARBA00004240"/>
    </source>
</evidence>
<feature type="region of interest" description="Disordered" evidence="16">
    <location>
        <begin position="1"/>
        <end position="58"/>
    </location>
</feature>
<dbReference type="GO" id="GO:0005783">
    <property type="term" value="C:endoplasmic reticulum"/>
    <property type="evidence" value="ECO:0007669"/>
    <property type="project" value="UniProtKB-SubCell"/>
</dbReference>
<dbReference type="eggNOG" id="KOG0939">
    <property type="taxonomic scope" value="Eukaryota"/>
</dbReference>
<evidence type="ECO:0000313" key="18">
    <source>
        <dbReference type="EMBL" id="ETW10384.1"/>
    </source>
</evidence>
<feature type="domain" description="HECT" evidence="17">
    <location>
        <begin position="728"/>
        <end position="1166"/>
    </location>
</feature>
<evidence type="ECO:0000256" key="15">
    <source>
        <dbReference type="PROSITE-ProRule" id="PRU00104"/>
    </source>
</evidence>
<dbReference type="InterPro" id="IPR036770">
    <property type="entry name" value="Ankyrin_rpt-contain_sf"/>
</dbReference>
<dbReference type="SUPFAM" id="SSF48403">
    <property type="entry name" value="Ankyrin repeat"/>
    <property type="match status" value="1"/>
</dbReference>
<feature type="compositionally biased region" description="Polar residues" evidence="16">
    <location>
        <begin position="288"/>
        <end position="310"/>
    </location>
</feature>
<feature type="compositionally biased region" description="Basic and acidic residues" evidence="16">
    <location>
        <begin position="1"/>
        <end position="15"/>
    </location>
</feature>
<feature type="repeat" description="ANK" evidence="14">
    <location>
        <begin position="231"/>
        <end position="263"/>
    </location>
</feature>
<dbReference type="PANTHER" id="PTHR11254:SF67">
    <property type="entry name" value="E3 UBIQUITIN-PROTEIN LIGASE HUWE1"/>
    <property type="match status" value="1"/>
</dbReference>
<dbReference type="GO" id="GO:0000209">
    <property type="term" value="P:protein polyubiquitination"/>
    <property type="evidence" value="ECO:0007669"/>
    <property type="project" value="TreeGrafter"/>
</dbReference>
<evidence type="ECO:0000256" key="9">
    <source>
        <dbReference type="ARBA" id="ARBA00023306"/>
    </source>
</evidence>
<organism evidence="18">
    <name type="scientific">Aphanomyces invadans</name>
    <dbReference type="NCBI Taxonomy" id="157072"/>
    <lineage>
        <taxon>Eukaryota</taxon>
        <taxon>Sar</taxon>
        <taxon>Stramenopiles</taxon>
        <taxon>Oomycota</taxon>
        <taxon>Saprolegniomycetes</taxon>
        <taxon>Saprolegniales</taxon>
        <taxon>Verrucalvaceae</taxon>
        <taxon>Aphanomyces</taxon>
    </lineage>
</organism>
<feature type="active site" description="Glycyl thioester intermediate" evidence="15">
    <location>
        <position position="1133"/>
    </location>
</feature>
<dbReference type="EMBL" id="KI913952">
    <property type="protein sequence ID" value="ETW10384.1"/>
    <property type="molecule type" value="Genomic_DNA"/>
</dbReference>
<evidence type="ECO:0000259" key="17">
    <source>
        <dbReference type="PROSITE" id="PS50237"/>
    </source>
</evidence>
<keyword evidence="8" id="KW-0333">Golgi apparatus</keyword>
<dbReference type="PANTHER" id="PTHR11254">
    <property type="entry name" value="HECT DOMAIN UBIQUITIN-PROTEIN LIGASE"/>
    <property type="match status" value="1"/>
</dbReference>
<dbReference type="Pfam" id="PF00632">
    <property type="entry name" value="HECT"/>
    <property type="match status" value="1"/>
</dbReference>
<evidence type="ECO:0000256" key="1">
    <source>
        <dbReference type="ARBA" id="ARBA00000885"/>
    </source>
</evidence>
<comment type="subcellular location">
    <subcellularLocation>
        <location evidence="2">Endoplasmic reticulum</location>
    </subcellularLocation>
    <subcellularLocation>
        <location evidence="10">Golgi apparatus</location>
        <location evidence="10">Golgi stack membrane</location>
    </subcellularLocation>
</comment>
<evidence type="ECO:0000256" key="3">
    <source>
        <dbReference type="ARBA" id="ARBA00004906"/>
    </source>
</evidence>
<dbReference type="AlphaFoldDB" id="A0A024UVL5"/>
<dbReference type="InterPro" id="IPR035983">
    <property type="entry name" value="Hect_E3_ubiquitin_ligase"/>
</dbReference>
<evidence type="ECO:0000256" key="12">
    <source>
        <dbReference type="ARBA" id="ARBA00041409"/>
    </source>
</evidence>
<dbReference type="Gene3D" id="3.30.2160.10">
    <property type="entry name" value="Hect, E3 ligase catalytic domain"/>
    <property type="match status" value="1"/>
</dbReference>
<keyword evidence="5" id="KW-0808">Transferase</keyword>
<gene>
    <name evidence="18" type="ORF">H310_00702</name>
</gene>
<dbReference type="SUPFAM" id="SSF56204">
    <property type="entry name" value="Hect, E3 ligase catalytic domain"/>
    <property type="match status" value="1"/>
</dbReference>
<evidence type="ECO:0000256" key="8">
    <source>
        <dbReference type="ARBA" id="ARBA00023034"/>
    </source>
</evidence>
<dbReference type="PROSITE" id="PS50237">
    <property type="entry name" value="HECT"/>
    <property type="match status" value="1"/>
</dbReference>
<feature type="compositionally biased region" description="Polar residues" evidence="16">
    <location>
        <begin position="43"/>
        <end position="56"/>
    </location>
</feature>
<dbReference type="InterPro" id="IPR050409">
    <property type="entry name" value="E3_ubiq-protein_ligase"/>
</dbReference>
<sequence length="1166" mass="130281">MNGTNEGHDVSERGGRHGNNRGRSRGGRGRHGKGGTDGGNTTPASSPVSTRHQQPKNLAAQLASAVASLSLDTVKNLLETDRSLVNHMYRRGETLLTLVCGLKSVSSPEIHTSIVETLFAHGALLSVKNKQGCAAFTLACSRHHVHLLPLLLHEAVKQEQVNPHETVPALLLATLGGLDERATDSNSGRWEAIQLDPERCHQTVTFLLEQTKALQNGDAFVHHAVRAATPRGVTPLHLAAGLFLPKTVAYLLENHGDPHVHEDNSLTPVQFLDKCFCHIESFLIDDTTTAPSEVPDSTRTASTRGSSQQHGRGKRANYRRRAMSTIGTSVQARALKTVQVFAKHCGLEPLFANNGCFSLRSRRLKNVIVAHVGLASILETTCAAKDSTNDSKLVLLHYVAGLYRAMHKNHDLRTYWEAAMDRSGTDDDLDHTSSTHPFTPKTLEWLVHRLTEGNPNPRFRSTWAYIVAHVLKLYAPAPRRQISDLKVYTTITASMAVSVKRLVFNLCDADSSDDEFEIKSLFAKVEMLVLWLIPYVSSLAGDIDPVQDVLKVVTEPLHDLKYVVQMALQVMPDDVYAPDRFAAALYVLQLVAQLETCFESKQIRRVHHMLRGQLEKPHARTWRNADESNVPVSLSRFSSAFGLPESFVQWMMPLRDQVNLLIRSEVRLLAEYFQDWSSNSWFITTANKLEYIEAMADERHGRFQLTINRQASTLCFLDFVIQQVLCTSMRNLNGEMEINFLNEPGLGVGPLREFFELVAHHFFNPQVSIPSDERDHHGLASTSSKSIFSQWLHMARQNISATKIPSTPSPAKQVASSPLKKNHSSALWLPIFSFADSNRTSLCFQSHPLPVACAPILEQDGVYHIPFDRIVENADLAKVYRCAGRLMGLALRHQAPLGVRLPNALWKFVRGADKLTWQDYTAHNPQFQAGLAAILNHDFGHSTDDNDSEWELYFEACGAVVVVVGESDVETEVHYPTTEIELVPGGKTIRVTNDNKAEYVQLRAERFFCNQMANLQAFQKGVLDVVYKRDLLWLSAEELQSVALGELVVDVAALQKHIHYARPAHSQHPTIVHFWAVVHAMDQSTLRQLLTFWSGSSQPPLFGFDFTGGNSWSIKLTSRDNVVHWPCPQAITCEHQLLLPEYPSEEVLREKFMVALKYGSLGFDRV</sequence>
<dbReference type="EC" id="2.3.2.26" evidence="4"/>
<evidence type="ECO:0000256" key="10">
    <source>
        <dbReference type="ARBA" id="ARBA00037859"/>
    </source>
</evidence>
<evidence type="ECO:0000256" key="7">
    <source>
        <dbReference type="ARBA" id="ARBA00022824"/>
    </source>
</evidence>
<protein>
    <recommendedName>
        <fullName evidence="11">E3 ubiquitin-protein ligase HACE1</fullName>
        <ecNumber evidence="4">2.3.2.26</ecNumber>
    </recommendedName>
    <alternativeName>
        <fullName evidence="13">HECT domain and ankyrin repeat-containing E3 ubiquitin-protein ligase 1</fullName>
    </alternativeName>
    <alternativeName>
        <fullName evidence="12">HECT-type E3 ubiquitin transferase HACE1</fullName>
    </alternativeName>
</protein>
<evidence type="ECO:0000256" key="16">
    <source>
        <dbReference type="SAM" id="MobiDB-lite"/>
    </source>
</evidence>
<feature type="compositionally biased region" description="Basic residues" evidence="16">
    <location>
        <begin position="16"/>
        <end position="33"/>
    </location>
</feature>
<keyword evidence="9" id="KW-0131">Cell cycle</keyword>
<evidence type="ECO:0000256" key="11">
    <source>
        <dbReference type="ARBA" id="ARBA00040370"/>
    </source>
</evidence>
<name>A0A024UVL5_9STRA</name>